<feature type="transmembrane region" description="Helical" evidence="5">
    <location>
        <begin position="86"/>
        <end position="104"/>
    </location>
</feature>
<evidence type="ECO:0000256" key="1">
    <source>
        <dbReference type="ARBA" id="ARBA00004141"/>
    </source>
</evidence>
<organism evidence="6 7">
    <name type="scientific">Brachionus plicatilis</name>
    <name type="common">Marine rotifer</name>
    <name type="synonym">Brachionus muelleri</name>
    <dbReference type="NCBI Taxonomy" id="10195"/>
    <lineage>
        <taxon>Eukaryota</taxon>
        <taxon>Metazoa</taxon>
        <taxon>Spiralia</taxon>
        <taxon>Gnathifera</taxon>
        <taxon>Rotifera</taxon>
        <taxon>Eurotatoria</taxon>
        <taxon>Monogononta</taxon>
        <taxon>Pseudotrocha</taxon>
        <taxon>Ploima</taxon>
        <taxon>Brachionidae</taxon>
        <taxon>Brachionus</taxon>
    </lineage>
</organism>
<feature type="transmembrane region" description="Helical" evidence="5">
    <location>
        <begin position="196"/>
        <end position="218"/>
    </location>
</feature>
<accession>A0A3M7T6R3</accession>
<keyword evidence="4 5" id="KW-0472">Membrane</keyword>
<comment type="caution">
    <text evidence="6">The sequence shown here is derived from an EMBL/GenBank/DDBJ whole genome shotgun (WGS) entry which is preliminary data.</text>
</comment>
<keyword evidence="2 5" id="KW-0812">Transmembrane</keyword>
<dbReference type="SUPFAM" id="SSF48652">
    <property type="entry name" value="Tetraspanin"/>
    <property type="match status" value="1"/>
</dbReference>
<dbReference type="Gene3D" id="1.10.1450.10">
    <property type="entry name" value="Tetraspanin"/>
    <property type="match status" value="1"/>
</dbReference>
<reference evidence="6 7" key="1">
    <citation type="journal article" date="2018" name="Sci. Rep.">
        <title>Genomic signatures of local adaptation to the degree of environmental predictability in rotifers.</title>
        <authorList>
            <person name="Franch-Gras L."/>
            <person name="Hahn C."/>
            <person name="Garcia-Roger E.M."/>
            <person name="Carmona M.J."/>
            <person name="Serra M."/>
            <person name="Gomez A."/>
        </authorList>
    </citation>
    <scope>NUCLEOTIDE SEQUENCE [LARGE SCALE GENOMIC DNA]</scope>
    <source>
        <strain evidence="6">HYR1</strain>
    </source>
</reference>
<keyword evidence="3 5" id="KW-1133">Transmembrane helix</keyword>
<dbReference type="CDD" id="cd03127">
    <property type="entry name" value="tetraspanin_LEL"/>
    <property type="match status" value="1"/>
</dbReference>
<comment type="subcellular location">
    <subcellularLocation>
        <location evidence="1">Membrane</location>
        <topology evidence="1">Multi-pass membrane protein</topology>
    </subcellularLocation>
</comment>
<gene>
    <name evidence="6" type="ORF">BpHYR1_031296</name>
</gene>
<sequence>MIMRINFFKFILVLTFNILLTVIWAFFYFKLTLVENDINISALETHELFFIPIFKFISIIFIFLALMILYDTFFLSKTEIFIKSNVMIYLSFGILIMAWIYWIYFNEPNFSLIQTQIYSKEFSMKNTNEIRLELNQNFFKCCGWFGPEDYLNSTQGFSMVPRSCCVSKVRCDYLDDLVKTGCQQPITSFLELNSSFLRYIFSIILSLNVLIAILNVLVSFGIKPTFTENIVGIQIIDEEEKPSIQQSIKY</sequence>
<feature type="transmembrane region" description="Helical" evidence="5">
    <location>
        <begin position="7"/>
        <end position="29"/>
    </location>
</feature>
<dbReference type="Pfam" id="PF00335">
    <property type="entry name" value="Tetraspanin"/>
    <property type="match status" value="1"/>
</dbReference>
<protein>
    <submittedName>
        <fullName evidence="6">Uncharacterized protein</fullName>
    </submittedName>
</protein>
<evidence type="ECO:0000256" key="2">
    <source>
        <dbReference type="ARBA" id="ARBA00022692"/>
    </source>
</evidence>
<keyword evidence="7" id="KW-1185">Reference proteome</keyword>
<feature type="transmembrane region" description="Helical" evidence="5">
    <location>
        <begin position="49"/>
        <end position="74"/>
    </location>
</feature>
<evidence type="ECO:0000313" key="7">
    <source>
        <dbReference type="Proteomes" id="UP000276133"/>
    </source>
</evidence>
<evidence type="ECO:0000313" key="6">
    <source>
        <dbReference type="EMBL" id="RNA43763.1"/>
    </source>
</evidence>
<dbReference type="InterPro" id="IPR018499">
    <property type="entry name" value="Tetraspanin/Peripherin"/>
</dbReference>
<proteinExistence type="predicted"/>
<evidence type="ECO:0000256" key="4">
    <source>
        <dbReference type="ARBA" id="ARBA00023136"/>
    </source>
</evidence>
<dbReference type="GO" id="GO:0016020">
    <property type="term" value="C:membrane"/>
    <property type="evidence" value="ECO:0007669"/>
    <property type="project" value="UniProtKB-SubCell"/>
</dbReference>
<dbReference type="AlphaFoldDB" id="A0A3M7T6R3"/>
<dbReference type="EMBL" id="REGN01000178">
    <property type="protein sequence ID" value="RNA43763.1"/>
    <property type="molecule type" value="Genomic_DNA"/>
</dbReference>
<evidence type="ECO:0000256" key="5">
    <source>
        <dbReference type="SAM" id="Phobius"/>
    </source>
</evidence>
<dbReference type="InterPro" id="IPR008952">
    <property type="entry name" value="Tetraspanin_EC2_sf"/>
</dbReference>
<evidence type="ECO:0000256" key="3">
    <source>
        <dbReference type="ARBA" id="ARBA00022989"/>
    </source>
</evidence>
<dbReference type="Proteomes" id="UP000276133">
    <property type="component" value="Unassembled WGS sequence"/>
</dbReference>
<name>A0A3M7T6R3_BRAPC</name>